<dbReference type="PANTHER" id="PTHR36688">
    <property type="entry name" value="ENDO/EXONUCLEASE/PHOSPHATASE DOMAIN-CONTAINING PROTEIN"/>
    <property type="match status" value="1"/>
</dbReference>
<organism evidence="3 4">
    <name type="scientific">Trichonephila clavipes</name>
    <name type="common">Golden silk orbweaver</name>
    <name type="synonym">Nephila clavipes</name>
    <dbReference type="NCBI Taxonomy" id="2585209"/>
    <lineage>
        <taxon>Eukaryota</taxon>
        <taxon>Metazoa</taxon>
        <taxon>Ecdysozoa</taxon>
        <taxon>Arthropoda</taxon>
        <taxon>Chelicerata</taxon>
        <taxon>Arachnida</taxon>
        <taxon>Araneae</taxon>
        <taxon>Araneomorphae</taxon>
        <taxon>Entelegynae</taxon>
        <taxon>Araneoidea</taxon>
        <taxon>Nephilidae</taxon>
        <taxon>Trichonephila</taxon>
    </lineage>
</organism>
<reference evidence="3" key="1">
    <citation type="submission" date="2020-08" db="EMBL/GenBank/DDBJ databases">
        <title>Multicomponent nature underlies the extraordinary mechanical properties of spider dragline silk.</title>
        <authorList>
            <person name="Kono N."/>
            <person name="Nakamura H."/>
            <person name="Mori M."/>
            <person name="Yoshida Y."/>
            <person name="Ohtoshi R."/>
            <person name="Malay A.D."/>
            <person name="Moran D.A.P."/>
            <person name="Tomita M."/>
            <person name="Numata K."/>
            <person name="Arakawa K."/>
        </authorList>
    </citation>
    <scope>NUCLEOTIDE SEQUENCE</scope>
</reference>
<dbReference type="SUPFAM" id="SSF56672">
    <property type="entry name" value="DNA/RNA polymerases"/>
    <property type="match status" value="1"/>
</dbReference>
<keyword evidence="3" id="KW-0548">Nucleotidyltransferase</keyword>
<proteinExistence type="predicted"/>
<evidence type="ECO:0000313" key="3">
    <source>
        <dbReference type="EMBL" id="GFY27229.1"/>
    </source>
</evidence>
<feature type="signal peptide" evidence="1">
    <location>
        <begin position="1"/>
        <end position="16"/>
    </location>
</feature>
<accession>A0A8X7BE25</accession>
<keyword evidence="4" id="KW-1185">Reference proteome</keyword>
<comment type="caution">
    <text evidence="3">The sequence shown here is derived from an EMBL/GenBank/DDBJ whole genome shotgun (WGS) entry which is preliminary data.</text>
</comment>
<dbReference type="EMBL" id="BMAU01021379">
    <property type="protein sequence ID" value="GFY27229.1"/>
    <property type="molecule type" value="Genomic_DNA"/>
</dbReference>
<feature type="domain" description="RNase H type-1" evidence="2">
    <location>
        <begin position="714"/>
        <end position="846"/>
    </location>
</feature>
<dbReference type="Proteomes" id="UP000887159">
    <property type="component" value="Unassembled WGS sequence"/>
</dbReference>
<dbReference type="PROSITE" id="PS50879">
    <property type="entry name" value="RNASE_H_1"/>
    <property type="match status" value="1"/>
</dbReference>
<dbReference type="InterPro" id="IPR002156">
    <property type="entry name" value="RNaseH_domain"/>
</dbReference>
<keyword evidence="1" id="KW-0732">Signal</keyword>
<dbReference type="GO" id="GO:0004523">
    <property type="term" value="F:RNA-DNA hybrid ribonuclease activity"/>
    <property type="evidence" value="ECO:0007669"/>
    <property type="project" value="InterPro"/>
</dbReference>
<dbReference type="AlphaFoldDB" id="A0A8X7BE25"/>
<dbReference type="Pfam" id="PF00078">
    <property type="entry name" value="RVT_1"/>
    <property type="match status" value="1"/>
</dbReference>
<dbReference type="InterPro" id="IPR005135">
    <property type="entry name" value="Endo/exonuclease/phosphatase"/>
</dbReference>
<name>A0A8X7BE25_TRICX</name>
<keyword evidence="3" id="KW-0808">Transferase</keyword>
<dbReference type="InterPro" id="IPR036397">
    <property type="entry name" value="RNaseH_sf"/>
</dbReference>
<dbReference type="GO" id="GO:0003964">
    <property type="term" value="F:RNA-directed DNA polymerase activity"/>
    <property type="evidence" value="ECO:0007669"/>
    <property type="project" value="UniProtKB-KW"/>
</dbReference>
<dbReference type="InterPro" id="IPR000477">
    <property type="entry name" value="RT_dom"/>
</dbReference>
<dbReference type="CDD" id="cd09276">
    <property type="entry name" value="Rnase_HI_RT_non_LTR"/>
    <property type="match status" value="1"/>
</dbReference>
<dbReference type="InterPro" id="IPR052560">
    <property type="entry name" value="RdDP_mobile_element"/>
</dbReference>
<dbReference type="SUPFAM" id="SSF56219">
    <property type="entry name" value="DNase I-like"/>
    <property type="match status" value="1"/>
</dbReference>
<evidence type="ECO:0000259" key="2">
    <source>
        <dbReference type="PROSITE" id="PS50879"/>
    </source>
</evidence>
<evidence type="ECO:0000256" key="1">
    <source>
        <dbReference type="SAM" id="SignalP"/>
    </source>
</evidence>
<dbReference type="Gene3D" id="3.30.420.10">
    <property type="entry name" value="Ribonuclease H-like superfamily/Ribonuclease H"/>
    <property type="match status" value="1"/>
</dbReference>
<dbReference type="Pfam" id="PF14529">
    <property type="entry name" value="Exo_endo_phos_2"/>
    <property type="match status" value="1"/>
</dbReference>
<dbReference type="Gene3D" id="3.60.10.10">
    <property type="entry name" value="Endonuclease/exonuclease/phosphatase"/>
    <property type="match status" value="1"/>
</dbReference>
<dbReference type="GO" id="GO:0042575">
    <property type="term" value="C:DNA polymerase complex"/>
    <property type="evidence" value="ECO:0007669"/>
    <property type="project" value="UniProtKB-ARBA"/>
</dbReference>
<dbReference type="InterPro" id="IPR043502">
    <property type="entry name" value="DNA/RNA_pol_sf"/>
</dbReference>
<sequence length="969" mass="109430">MIIDVLILNILLVANCSKRIKKVYKINQGRACDLGRGLQVKSKIRSPHSTHTLKILQCNINGLTSPATRIKLDQLLEIALKQDVKVIAVQETKLKESTSLKVKGFNIFRVYRKSKSGGGLAFFVRDINYQKIEYPTDWSDLEVQGIRIQWRGKPLDIINVYHPPNHKPLPPALSNLLNKNSIIVGDLNAKHPSWGCSCSNARGEELLQLLDDTESMILNDGTHTFTSYSYNTSAALDIAITSSELFPQCSWRVLDTIGNSRTTNSKLWRIVKKINKEQEQCEESNSVIDTNGQVFPDDKAAANGLAVYYQETSKLVFTSEDKSVMKRAKNIIHGCRTSDVVFQLNGKERSLSPSRKLVKTTGLLRTLTHCPNKYYLQNNGKNDINQNSVLLDSKNLIPGEQYGYRRGHSTVDQIISFCQSIRDAQNCKPTHHTMAALLDLTKAFDRVWKHKLLIKLHDTFNIRGNTLAWISDFPHHRSMRVNFNNTFSDPVVLGQGVPQGSVLSPTLFSLYLAGIEKIPSVEMRVGLFADDIVICGQRLGSRCCNIERHLFGSHWPILEYGFPVYCCASAASLEKLEKIQLGAARIITGLRRSCPKEIVLFEADLQPLHLRSKNILTNYFNKLSSYGHHNKTSLYFNNWHNNQRLKRNSPFSYADHLQLPSSHIEPHSLKSCLSPSEGLPRVHFHFNMSAPVTKQDLIPAHLRQLALESINEIPCDAIKIYTDGSRLDDRAGSGIYIENSGENFYFCHRNPDFSSVFKSELMAIKLGLEAIINESDYGELWILSDSRSSLQHLHNWTQVGDKTSISILHNLKLISKHHDVHFQWIPSHVDIFGNEQTDRLAREGCSLLTTSSPAITYSEHQSKVNRQLSKEWKIPPSHHWYAAQGTGLFSDLNCDRASKTAISRLASGHTKSLSFFEGRKTFKFCSKCKVQQASAEHILGCLGLSREDLYDSPLLVIDFLRVNNLMDLV</sequence>
<protein>
    <submittedName>
        <fullName evidence="3">Probable RNA-directed DNA polymerase from transposon BS</fullName>
    </submittedName>
</protein>
<dbReference type="SUPFAM" id="SSF53098">
    <property type="entry name" value="Ribonuclease H-like"/>
    <property type="match status" value="1"/>
</dbReference>
<evidence type="ECO:0000313" key="4">
    <source>
        <dbReference type="Proteomes" id="UP000887159"/>
    </source>
</evidence>
<gene>
    <name evidence="3" type="primary">RTase</name>
    <name evidence="3" type="ORF">TNCV_2068501</name>
</gene>
<dbReference type="InterPro" id="IPR036691">
    <property type="entry name" value="Endo/exonu/phosph_ase_sf"/>
</dbReference>
<dbReference type="Pfam" id="PF00075">
    <property type="entry name" value="RNase_H"/>
    <property type="match status" value="1"/>
</dbReference>
<dbReference type="InterPro" id="IPR012337">
    <property type="entry name" value="RNaseH-like_sf"/>
</dbReference>
<dbReference type="PANTHER" id="PTHR36688:SF2">
    <property type="entry name" value="ENDONUCLEASE_EXONUCLEASE_PHOSPHATASE DOMAIN-CONTAINING PROTEIN"/>
    <property type="match status" value="1"/>
</dbReference>
<dbReference type="GO" id="GO:0003676">
    <property type="term" value="F:nucleic acid binding"/>
    <property type="evidence" value="ECO:0007669"/>
    <property type="project" value="InterPro"/>
</dbReference>
<feature type="chain" id="PRO_5036502891" evidence="1">
    <location>
        <begin position="17"/>
        <end position="969"/>
    </location>
</feature>
<keyword evidence="3" id="KW-0695">RNA-directed DNA polymerase</keyword>